<dbReference type="EMBL" id="JAGGNH010000006">
    <property type="protein sequence ID" value="KAJ0968919.1"/>
    <property type="molecule type" value="Genomic_DNA"/>
</dbReference>
<dbReference type="OrthoDB" id="1898716at2759"/>
<sequence length="207" mass="23572">MVRGKTEMRRIENAASRQVTFSKRRNGLLKKAFELSVLCDAEVGLIVFSPRGKLYEFASSSMQHTIDRYKAHSKDESYDGTLEQNIQQWRSKASTAARNIETIEASKRRLLGENLESCTVPELNELECQLEGALCKIRSRKNQLFIKKIEELKHQERILLEENALLQEKCKVGPKLVSSAQRDAAAQEQSIEQMEVVTELHIGRPGI</sequence>
<reference evidence="9" key="2">
    <citation type="journal article" date="2022" name="Hortic Res">
        <title>The genome of Dioscorea zingiberensis sheds light on the biosynthesis, origin and evolution of the medicinally important diosgenin saponins.</title>
        <authorList>
            <person name="Li Y."/>
            <person name="Tan C."/>
            <person name="Li Z."/>
            <person name="Guo J."/>
            <person name="Li S."/>
            <person name="Chen X."/>
            <person name="Wang C."/>
            <person name="Dai X."/>
            <person name="Yang H."/>
            <person name="Song W."/>
            <person name="Hou L."/>
            <person name="Xu J."/>
            <person name="Tong Z."/>
            <person name="Xu A."/>
            <person name="Yuan X."/>
            <person name="Wang W."/>
            <person name="Yang Q."/>
            <person name="Chen L."/>
            <person name="Sun Z."/>
            <person name="Wang K."/>
            <person name="Pan B."/>
            <person name="Chen J."/>
            <person name="Bao Y."/>
            <person name="Liu F."/>
            <person name="Qi X."/>
            <person name="Gang D.R."/>
            <person name="Wen J."/>
            <person name="Li J."/>
        </authorList>
    </citation>
    <scope>NUCLEOTIDE SEQUENCE</scope>
    <source>
        <strain evidence="9">Dzin_1.0</strain>
    </source>
</reference>
<evidence type="ECO:0000259" key="7">
    <source>
        <dbReference type="PROSITE" id="PS50066"/>
    </source>
</evidence>
<dbReference type="GO" id="GO:0000977">
    <property type="term" value="F:RNA polymerase II transcription regulatory region sequence-specific DNA binding"/>
    <property type="evidence" value="ECO:0007669"/>
    <property type="project" value="InterPro"/>
</dbReference>
<comment type="caution">
    <text evidence="9">The sequence shown here is derived from an EMBL/GenBank/DDBJ whole genome shotgun (WGS) entry which is preliminary data.</text>
</comment>
<keyword evidence="3" id="KW-0238">DNA-binding</keyword>
<dbReference type="GO" id="GO:0003700">
    <property type="term" value="F:DNA-binding transcription factor activity"/>
    <property type="evidence" value="ECO:0007669"/>
    <property type="project" value="InterPro"/>
</dbReference>
<keyword evidence="10" id="KW-1185">Reference proteome</keyword>
<dbReference type="PROSITE" id="PS50066">
    <property type="entry name" value="MADS_BOX_2"/>
    <property type="match status" value="1"/>
</dbReference>
<evidence type="ECO:0000256" key="2">
    <source>
        <dbReference type="ARBA" id="ARBA00023015"/>
    </source>
</evidence>
<dbReference type="Pfam" id="PF00319">
    <property type="entry name" value="SRF-TF"/>
    <property type="match status" value="1"/>
</dbReference>
<dbReference type="PROSITE" id="PS51297">
    <property type="entry name" value="K_BOX"/>
    <property type="match status" value="1"/>
</dbReference>
<dbReference type="GO" id="GO:0046983">
    <property type="term" value="F:protein dimerization activity"/>
    <property type="evidence" value="ECO:0007669"/>
    <property type="project" value="InterPro"/>
</dbReference>
<feature type="domain" description="MADS-box" evidence="7">
    <location>
        <begin position="1"/>
        <end position="61"/>
    </location>
</feature>
<dbReference type="Pfam" id="PF01486">
    <property type="entry name" value="K-box"/>
    <property type="match status" value="1"/>
</dbReference>
<accession>A0A9D5C9T9</accession>
<evidence type="ECO:0000256" key="3">
    <source>
        <dbReference type="ARBA" id="ARBA00023125"/>
    </source>
</evidence>
<keyword evidence="4" id="KW-0804">Transcription</keyword>
<dbReference type="InterPro" id="IPR002100">
    <property type="entry name" value="TF_MADSbox"/>
</dbReference>
<keyword evidence="2" id="KW-0805">Transcription regulation</keyword>
<feature type="domain" description="K-box" evidence="8">
    <location>
        <begin position="86"/>
        <end position="176"/>
    </location>
</feature>
<evidence type="ECO:0000256" key="6">
    <source>
        <dbReference type="SAM" id="Coils"/>
    </source>
</evidence>
<name>A0A9D5C9T9_9LILI</name>
<gene>
    <name evidence="9" type="ORF">J5N97_021796</name>
</gene>
<dbReference type="InterPro" id="IPR050142">
    <property type="entry name" value="MADS-box/MEF2_TF"/>
</dbReference>
<protein>
    <submittedName>
        <fullName evidence="9">Uncharacterized protein</fullName>
    </submittedName>
</protein>
<dbReference type="Gene3D" id="3.40.1810.10">
    <property type="entry name" value="Transcription factor, MADS-box"/>
    <property type="match status" value="1"/>
</dbReference>
<dbReference type="GO" id="GO:0045944">
    <property type="term" value="P:positive regulation of transcription by RNA polymerase II"/>
    <property type="evidence" value="ECO:0007669"/>
    <property type="project" value="InterPro"/>
</dbReference>
<organism evidence="9 10">
    <name type="scientific">Dioscorea zingiberensis</name>
    <dbReference type="NCBI Taxonomy" id="325984"/>
    <lineage>
        <taxon>Eukaryota</taxon>
        <taxon>Viridiplantae</taxon>
        <taxon>Streptophyta</taxon>
        <taxon>Embryophyta</taxon>
        <taxon>Tracheophyta</taxon>
        <taxon>Spermatophyta</taxon>
        <taxon>Magnoliopsida</taxon>
        <taxon>Liliopsida</taxon>
        <taxon>Dioscoreales</taxon>
        <taxon>Dioscoreaceae</taxon>
        <taxon>Dioscorea</taxon>
    </lineage>
</organism>
<proteinExistence type="predicted"/>
<evidence type="ECO:0000256" key="4">
    <source>
        <dbReference type="ARBA" id="ARBA00023163"/>
    </source>
</evidence>
<evidence type="ECO:0000313" key="10">
    <source>
        <dbReference type="Proteomes" id="UP001085076"/>
    </source>
</evidence>
<keyword evidence="6" id="KW-0175">Coiled coil</keyword>
<dbReference type="Proteomes" id="UP001085076">
    <property type="component" value="Miscellaneous, Linkage group lg06"/>
</dbReference>
<dbReference type="SUPFAM" id="SSF55455">
    <property type="entry name" value="SRF-like"/>
    <property type="match status" value="1"/>
</dbReference>
<dbReference type="GO" id="GO:0005634">
    <property type="term" value="C:nucleus"/>
    <property type="evidence" value="ECO:0007669"/>
    <property type="project" value="UniProtKB-SubCell"/>
</dbReference>
<evidence type="ECO:0000256" key="5">
    <source>
        <dbReference type="ARBA" id="ARBA00023242"/>
    </source>
</evidence>
<keyword evidence="5" id="KW-0539">Nucleus</keyword>
<dbReference type="PANTHER" id="PTHR48019">
    <property type="entry name" value="SERUM RESPONSE FACTOR HOMOLOG"/>
    <property type="match status" value="1"/>
</dbReference>
<evidence type="ECO:0000313" key="9">
    <source>
        <dbReference type="EMBL" id="KAJ0968919.1"/>
    </source>
</evidence>
<dbReference type="InterPro" id="IPR002487">
    <property type="entry name" value="TF_Kbox"/>
</dbReference>
<comment type="subcellular location">
    <subcellularLocation>
        <location evidence="1">Nucleus</location>
    </subcellularLocation>
</comment>
<dbReference type="AlphaFoldDB" id="A0A9D5C9T9"/>
<evidence type="ECO:0000259" key="8">
    <source>
        <dbReference type="PROSITE" id="PS51297"/>
    </source>
</evidence>
<dbReference type="InterPro" id="IPR033896">
    <property type="entry name" value="MEF2-like_N"/>
</dbReference>
<evidence type="ECO:0000256" key="1">
    <source>
        <dbReference type="ARBA" id="ARBA00004123"/>
    </source>
</evidence>
<dbReference type="InterPro" id="IPR036879">
    <property type="entry name" value="TF_MADSbox_sf"/>
</dbReference>
<dbReference type="PRINTS" id="PR00404">
    <property type="entry name" value="MADSDOMAIN"/>
</dbReference>
<feature type="coiled-coil region" evidence="6">
    <location>
        <begin position="123"/>
        <end position="169"/>
    </location>
</feature>
<dbReference type="FunFam" id="3.40.1810.10:FF:000003">
    <property type="entry name" value="MADS-box transcription factor MADS-MC"/>
    <property type="match status" value="1"/>
</dbReference>
<dbReference type="SMART" id="SM00432">
    <property type="entry name" value="MADS"/>
    <property type="match status" value="1"/>
</dbReference>
<reference evidence="9" key="1">
    <citation type="submission" date="2021-03" db="EMBL/GenBank/DDBJ databases">
        <authorList>
            <person name="Li Z."/>
            <person name="Yang C."/>
        </authorList>
    </citation>
    <scope>NUCLEOTIDE SEQUENCE</scope>
    <source>
        <strain evidence="9">Dzin_1.0</strain>
        <tissue evidence="9">Leaf</tissue>
    </source>
</reference>
<dbReference type="PROSITE" id="PS00350">
    <property type="entry name" value="MADS_BOX_1"/>
    <property type="match status" value="1"/>
</dbReference>
<dbReference type="CDD" id="cd00265">
    <property type="entry name" value="MADS_MEF2_like"/>
    <property type="match status" value="1"/>
</dbReference>